<reference evidence="1" key="2">
    <citation type="submission" date="2020-06" db="EMBL/GenBank/DDBJ databases">
        <title>Helianthus annuus Genome sequencing and assembly Release 2.</title>
        <authorList>
            <person name="Gouzy J."/>
            <person name="Langlade N."/>
            <person name="Munos S."/>
        </authorList>
    </citation>
    <scope>NUCLEOTIDE SEQUENCE</scope>
    <source>
        <tissue evidence="1">Leaves</tissue>
    </source>
</reference>
<sequence>MQKGLAVANKNNLLFGLAHKRSSLLLLTLLRLNLAERYKDLTLENFYL</sequence>
<gene>
    <name evidence="1" type="ORF">HanXRQr2_Chr12g0546781</name>
</gene>
<dbReference type="EMBL" id="MNCJ02000327">
    <property type="protein sequence ID" value="KAF5778382.1"/>
    <property type="molecule type" value="Genomic_DNA"/>
</dbReference>
<evidence type="ECO:0000313" key="1">
    <source>
        <dbReference type="EMBL" id="KAF5778382.1"/>
    </source>
</evidence>
<dbReference type="Proteomes" id="UP000215914">
    <property type="component" value="Unassembled WGS sequence"/>
</dbReference>
<proteinExistence type="predicted"/>
<accession>A0A9K3HHM4</accession>
<keyword evidence="2" id="KW-1185">Reference proteome</keyword>
<evidence type="ECO:0000313" key="2">
    <source>
        <dbReference type="Proteomes" id="UP000215914"/>
    </source>
</evidence>
<reference evidence="1" key="1">
    <citation type="journal article" date="2017" name="Nature">
        <title>The sunflower genome provides insights into oil metabolism, flowering and Asterid evolution.</title>
        <authorList>
            <person name="Badouin H."/>
            <person name="Gouzy J."/>
            <person name="Grassa C.J."/>
            <person name="Murat F."/>
            <person name="Staton S.E."/>
            <person name="Cottret L."/>
            <person name="Lelandais-Briere C."/>
            <person name="Owens G.L."/>
            <person name="Carrere S."/>
            <person name="Mayjonade B."/>
            <person name="Legrand L."/>
            <person name="Gill N."/>
            <person name="Kane N.C."/>
            <person name="Bowers J.E."/>
            <person name="Hubner S."/>
            <person name="Bellec A."/>
            <person name="Berard A."/>
            <person name="Berges H."/>
            <person name="Blanchet N."/>
            <person name="Boniface M.C."/>
            <person name="Brunel D."/>
            <person name="Catrice O."/>
            <person name="Chaidir N."/>
            <person name="Claudel C."/>
            <person name="Donnadieu C."/>
            <person name="Faraut T."/>
            <person name="Fievet G."/>
            <person name="Helmstetter N."/>
            <person name="King M."/>
            <person name="Knapp S.J."/>
            <person name="Lai Z."/>
            <person name="Le Paslier M.C."/>
            <person name="Lippi Y."/>
            <person name="Lorenzon L."/>
            <person name="Mandel J.R."/>
            <person name="Marage G."/>
            <person name="Marchand G."/>
            <person name="Marquand E."/>
            <person name="Bret-Mestries E."/>
            <person name="Morien E."/>
            <person name="Nambeesan S."/>
            <person name="Nguyen T."/>
            <person name="Pegot-Espagnet P."/>
            <person name="Pouilly N."/>
            <person name="Raftis F."/>
            <person name="Sallet E."/>
            <person name="Schiex T."/>
            <person name="Thomas J."/>
            <person name="Vandecasteele C."/>
            <person name="Vares D."/>
            <person name="Vear F."/>
            <person name="Vautrin S."/>
            <person name="Crespi M."/>
            <person name="Mangin B."/>
            <person name="Burke J.M."/>
            <person name="Salse J."/>
            <person name="Munos S."/>
            <person name="Vincourt P."/>
            <person name="Rieseberg L.H."/>
            <person name="Langlade N.B."/>
        </authorList>
    </citation>
    <scope>NUCLEOTIDE SEQUENCE</scope>
    <source>
        <tissue evidence="1">Leaves</tissue>
    </source>
</reference>
<dbReference type="Gramene" id="mRNA:HanXRQr2_Chr12g0546781">
    <property type="protein sequence ID" value="mRNA:HanXRQr2_Chr12g0546781"/>
    <property type="gene ID" value="HanXRQr2_Chr12g0546781"/>
</dbReference>
<protein>
    <submittedName>
        <fullName evidence="1">Uncharacterized protein</fullName>
    </submittedName>
</protein>
<organism evidence="1 2">
    <name type="scientific">Helianthus annuus</name>
    <name type="common">Common sunflower</name>
    <dbReference type="NCBI Taxonomy" id="4232"/>
    <lineage>
        <taxon>Eukaryota</taxon>
        <taxon>Viridiplantae</taxon>
        <taxon>Streptophyta</taxon>
        <taxon>Embryophyta</taxon>
        <taxon>Tracheophyta</taxon>
        <taxon>Spermatophyta</taxon>
        <taxon>Magnoliopsida</taxon>
        <taxon>eudicotyledons</taxon>
        <taxon>Gunneridae</taxon>
        <taxon>Pentapetalae</taxon>
        <taxon>asterids</taxon>
        <taxon>campanulids</taxon>
        <taxon>Asterales</taxon>
        <taxon>Asteraceae</taxon>
        <taxon>Asteroideae</taxon>
        <taxon>Heliantheae alliance</taxon>
        <taxon>Heliantheae</taxon>
        <taxon>Helianthus</taxon>
    </lineage>
</organism>
<dbReference type="AlphaFoldDB" id="A0A9K3HHM4"/>
<comment type="caution">
    <text evidence="1">The sequence shown here is derived from an EMBL/GenBank/DDBJ whole genome shotgun (WGS) entry which is preliminary data.</text>
</comment>
<name>A0A9K3HHM4_HELAN</name>